<dbReference type="PRINTS" id="PR00080">
    <property type="entry name" value="SDRFAMILY"/>
</dbReference>
<keyword evidence="2" id="KW-0560">Oxidoreductase</keyword>
<keyword evidence="6" id="KW-1185">Reference proteome</keyword>
<organism evidence="3 5">
    <name type="scientific">Bacillus clarus</name>
    <dbReference type="NCBI Taxonomy" id="2338372"/>
    <lineage>
        <taxon>Bacteria</taxon>
        <taxon>Bacillati</taxon>
        <taxon>Bacillota</taxon>
        <taxon>Bacilli</taxon>
        <taxon>Bacillales</taxon>
        <taxon>Bacillaceae</taxon>
        <taxon>Bacillus</taxon>
        <taxon>Bacillus cereus group</taxon>
    </lineage>
</organism>
<dbReference type="AlphaFoldDB" id="A0A090YLS6"/>
<accession>A0A090YLS6</accession>
<evidence type="ECO:0000256" key="2">
    <source>
        <dbReference type="ARBA" id="ARBA00023002"/>
    </source>
</evidence>
<dbReference type="InterPro" id="IPR051122">
    <property type="entry name" value="SDR_DHRS6-like"/>
</dbReference>
<evidence type="ECO:0000313" key="4">
    <source>
        <dbReference type="EMBL" id="RFT64907.1"/>
    </source>
</evidence>
<dbReference type="InterPro" id="IPR002347">
    <property type="entry name" value="SDR_fam"/>
</dbReference>
<dbReference type="PRINTS" id="PR00081">
    <property type="entry name" value="GDHRDH"/>
</dbReference>
<dbReference type="EMBL" id="QVOD01000031">
    <property type="protein sequence ID" value="RFT64907.1"/>
    <property type="molecule type" value="Genomic_DNA"/>
</dbReference>
<evidence type="ECO:0000313" key="3">
    <source>
        <dbReference type="EMBL" id="KFM99171.1"/>
    </source>
</evidence>
<dbReference type="InterPro" id="IPR020904">
    <property type="entry name" value="Sc_DH/Rdtase_CS"/>
</dbReference>
<dbReference type="GO" id="GO:0008206">
    <property type="term" value="P:bile acid metabolic process"/>
    <property type="evidence" value="ECO:0007669"/>
    <property type="project" value="UniProtKB-ARBA"/>
</dbReference>
<evidence type="ECO:0000313" key="6">
    <source>
        <dbReference type="Proteomes" id="UP000264294"/>
    </source>
</evidence>
<gene>
    <name evidence="4" type="ORF">D0U04_20760</name>
    <name evidence="3" type="ORF">DJ93_3469</name>
</gene>
<sequence length="262" mass="27942">MNLQLTDKVVVITGANSGIGLATTQLFLDQGAKVVGASRSIDTLSRIQNDKLIAISADLSKQEGADLIIQTAIDTFGRVDILINNVGIAPIRNGLLSIKDEEWENVFNTNFMSMVRVTRAALPYMIQQQKGSIVSISSEVGQLPDAMLPDYSVSKAAMLSLSKSVAQEFGPKGIRSNIVSPGPTRTPLWDRPDGFADGLATTFGLEKEAAIEHFAKNVRALPLGRLGTSEEVAAVIAFVASDQASFVTGSEYMVNGGSLKQL</sequence>
<name>A0A090YLS6_9BACI</name>
<protein>
    <submittedName>
        <fullName evidence="4">SDR family oxidoreductase</fullName>
    </submittedName>
    <submittedName>
        <fullName evidence="3">Short chain dehydrogenase family protein</fullName>
    </submittedName>
</protein>
<dbReference type="PATRIC" id="fig|1405.8.peg.3565"/>
<dbReference type="Proteomes" id="UP000029389">
    <property type="component" value="Unassembled WGS sequence"/>
</dbReference>
<comment type="caution">
    <text evidence="3">The sequence shown here is derived from an EMBL/GenBank/DDBJ whole genome shotgun (WGS) entry which is preliminary data.</text>
</comment>
<evidence type="ECO:0000256" key="1">
    <source>
        <dbReference type="ARBA" id="ARBA00006484"/>
    </source>
</evidence>
<reference evidence="4 6" key="2">
    <citation type="submission" date="2018-08" db="EMBL/GenBank/DDBJ databases">
        <title>Bacillus clarus sp. nov. strain PS00077A.</title>
        <authorList>
            <person name="Mendez Acevedo M."/>
            <person name="Carroll L."/>
            <person name="Mukherjee M."/>
            <person name="Wiedmann M."/>
            <person name="Kovac J."/>
        </authorList>
    </citation>
    <scope>NUCLEOTIDE SEQUENCE [LARGE SCALE GENOMIC DNA]</scope>
    <source>
        <strain evidence="4 6">PS00077A</strain>
    </source>
</reference>
<dbReference type="RefSeq" id="WP_042982255.1">
    <property type="nucleotide sequence ID" value="NZ_JMQC01000008.1"/>
</dbReference>
<dbReference type="SUPFAM" id="SSF51735">
    <property type="entry name" value="NAD(P)-binding Rossmann-fold domains"/>
    <property type="match status" value="1"/>
</dbReference>
<dbReference type="PANTHER" id="PTHR43477">
    <property type="entry name" value="DIHYDROANTICAPSIN 7-DEHYDROGENASE"/>
    <property type="match status" value="1"/>
</dbReference>
<proteinExistence type="inferred from homology"/>
<evidence type="ECO:0000313" key="5">
    <source>
        <dbReference type="Proteomes" id="UP000029389"/>
    </source>
</evidence>
<dbReference type="FunFam" id="3.40.50.720:FF:000084">
    <property type="entry name" value="Short-chain dehydrogenase reductase"/>
    <property type="match status" value="1"/>
</dbReference>
<dbReference type="PANTHER" id="PTHR43477:SF1">
    <property type="entry name" value="DIHYDROANTICAPSIN 7-DEHYDROGENASE"/>
    <property type="match status" value="1"/>
</dbReference>
<dbReference type="EMBL" id="JMQC01000008">
    <property type="protein sequence ID" value="KFM99171.1"/>
    <property type="molecule type" value="Genomic_DNA"/>
</dbReference>
<dbReference type="Pfam" id="PF13561">
    <property type="entry name" value="adh_short_C2"/>
    <property type="match status" value="1"/>
</dbReference>
<dbReference type="Gene3D" id="3.40.50.720">
    <property type="entry name" value="NAD(P)-binding Rossmann-like Domain"/>
    <property type="match status" value="1"/>
</dbReference>
<dbReference type="PROSITE" id="PS00061">
    <property type="entry name" value="ADH_SHORT"/>
    <property type="match status" value="1"/>
</dbReference>
<comment type="similarity">
    <text evidence="1">Belongs to the short-chain dehydrogenases/reductases (SDR) family.</text>
</comment>
<reference evidence="3 5" key="1">
    <citation type="submission" date="2014-04" db="EMBL/GenBank/DDBJ databases">
        <authorList>
            <person name="Bishop-Lilly K.A."/>
            <person name="Broomall S.M."/>
            <person name="Chain P.S."/>
            <person name="Chertkov O."/>
            <person name="Coyne S.R."/>
            <person name="Daligault H.E."/>
            <person name="Davenport K.W."/>
            <person name="Erkkila T."/>
            <person name="Frey K.G."/>
            <person name="Gibbons H.S."/>
            <person name="Gu W."/>
            <person name="Jaissle J."/>
            <person name="Johnson S.L."/>
            <person name="Koroleva G.I."/>
            <person name="Ladner J.T."/>
            <person name="Lo C.-C."/>
            <person name="Minogue T.D."/>
            <person name="Munk C."/>
            <person name="Palacios G.F."/>
            <person name="Redden C.L."/>
            <person name="Rosenzweig C.N."/>
            <person name="Scholz M.B."/>
            <person name="Teshima H."/>
            <person name="Xu Y."/>
        </authorList>
    </citation>
    <scope>NUCLEOTIDE SEQUENCE [LARGE SCALE GENOMIC DNA]</scope>
    <source>
        <strain evidence="3 5">BHP</strain>
    </source>
</reference>
<dbReference type="InterPro" id="IPR036291">
    <property type="entry name" value="NAD(P)-bd_dom_sf"/>
</dbReference>
<dbReference type="CDD" id="cd05233">
    <property type="entry name" value="SDR_c"/>
    <property type="match status" value="1"/>
</dbReference>
<dbReference type="GO" id="GO:0016491">
    <property type="term" value="F:oxidoreductase activity"/>
    <property type="evidence" value="ECO:0007669"/>
    <property type="project" value="UniProtKB-KW"/>
</dbReference>
<dbReference type="Proteomes" id="UP000264294">
    <property type="component" value="Unassembled WGS sequence"/>
</dbReference>